<sequence length="393" mass="44357">MIGSPLPESGYDRYITDFFKGGVWPLMTRLAKKSFTTAIPNPSTRLFPLPTNLTEGENSTVAMSQNYHHSTYTNIPAPIPPTNPTPFVITIADEANVSKGKAVIAFDVDTENINPNKQFIRQINSESLRNVLKRCRSNAIHGDFNEVISTEDKIGGPRRIIAQIDAFCPVVDGCHLCQIPYEGERITWTNKSQGNDNVKERLDYGFVDVHWESTFHAPSLKHLDFDKADHRAIKATITALVDQIETPKWHHATFGKLKKEIKDSHEHVAALQNSPRTDPDHFAALQNFELILDELLGKEKDYWHQRFRITWMQSSDSNTQFFHQLANARSATNRIKKLKDSNDNTQTSTHGLVDIISSHFQTLFSSQGVDDQAVNTILATIPTTIDENSKHII</sequence>
<dbReference type="Proteomes" id="UP000596661">
    <property type="component" value="Chromosome 2"/>
</dbReference>
<evidence type="ECO:0008006" key="3">
    <source>
        <dbReference type="Google" id="ProtNLM"/>
    </source>
</evidence>
<evidence type="ECO:0000313" key="2">
    <source>
        <dbReference type="Proteomes" id="UP000596661"/>
    </source>
</evidence>
<dbReference type="Gramene" id="evm.model.02.163">
    <property type="protein sequence ID" value="cds.evm.model.02.163"/>
    <property type="gene ID" value="evm.TU.02.163"/>
</dbReference>
<dbReference type="PANTHER" id="PTHR33710:SF71">
    <property type="entry name" value="ENDONUCLEASE_EXONUCLEASE_PHOSPHATASE DOMAIN-CONTAINING PROTEIN"/>
    <property type="match status" value="1"/>
</dbReference>
<name>A0A803NUD3_CANSA</name>
<dbReference type="SUPFAM" id="SSF56219">
    <property type="entry name" value="DNase I-like"/>
    <property type="match status" value="1"/>
</dbReference>
<dbReference type="EnsemblPlants" id="evm.model.02.163">
    <property type="protein sequence ID" value="cds.evm.model.02.163"/>
    <property type="gene ID" value="evm.TU.02.163"/>
</dbReference>
<evidence type="ECO:0000313" key="1">
    <source>
        <dbReference type="EnsemblPlants" id="cds.evm.model.02.163"/>
    </source>
</evidence>
<keyword evidence="2" id="KW-1185">Reference proteome</keyword>
<accession>A0A803NUD3</accession>
<dbReference type="EMBL" id="UZAU01000090">
    <property type="status" value="NOT_ANNOTATED_CDS"/>
    <property type="molecule type" value="Genomic_DNA"/>
</dbReference>
<protein>
    <recommendedName>
        <fullName evidence="3">Endonuclease/exonuclease/phosphatase domain-containing protein</fullName>
    </recommendedName>
</protein>
<dbReference type="AlphaFoldDB" id="A0A803NUD3"/>
<dbReference type="InterPro" id="IPR036691">
    <property type="entry name" value="Endo/exonu/phosph_ase_sf"/>
</dbReference>
<proteinExistence type="predicted"/>
<dbReference type="OMA" id="EWETWER"/>
<reference evidence="1" key="1">
    <citation type="submission" date="2018-11" db="EMBL/GenBank/DDBJ databases">
        <authorList>
            <person name="Grassa J C."/>
        </authorList>
    </citation>
    <scope>NUCLEOTIDE SEQUENCE [LARGE SCALE GENOMIC DNA]</scope>
</reference>
<dbReference type="PANTHER" id="PTHR33710">
    <property type="entry name" value="BNAC02G09200D PROTEIN"/>
    <property type="match status" value="1"/>
</dbReference>
<reference evidence="1" key="2">
    <citation type="submission" date="2021-03" db="UniProtKB">
        <authorList>
            <consortium name="EnsemblPlants"/>
        </authorList>
    </citation>
    <scope>IDENTIFICATION</scope>
</reference>
<organism evidence="1 2">
    <name type="scientific">Cannabis sativa</name>
    <name type="common">Hemp</name>
    <name type="synonym">Marijuana</name>
    <dbReference type="NCBI Taxonomy" id="3483"/>
    <lineage>
        <taxon>Eukaryota</taxon>
        <taxon>Viridiplantae</taxon>
        <taxon>Streptophyta</taxon>
        <taxon>Embryophyta</taxon>
        <taxon>Tracheophyta</taxon>
        <taxon>Spermatophyta</taxon>
        <taxon>Magnoliopsida</taxon>
        <taxon>eudicotyledons</taxon>
        <taxon>Gunneridae</taxon>
        <taxon>Pentapetalae</taxon>
        <taxon>rosids</taxon>
        <taxon>fabids</taxon>
        <taxon>Rosales</taxon>
        <taxon>Cannabaceae</taxon>
        <taxon>Cannabis</taxon>
    </lineage>
</organism>